<evidence type="ECO:0000313" key="3">
    <source>
        <dbReference type="Proteomes" id="UP000596661"/>
    </source>
</evidence>
<sequence length="292" mass="32912">MNDNKADNPHEGINHCPRKEPLSPQGSIDSSPEQAASFGKTQYWGLRLEGLRINNGPSFPNQVDENGTYDPTRVMANARWVDCFPSAEAIFLNEGALDHSPALVTFHQLSHNEKSLFDTSRCGVHTQNMQTGYKEFGSRIIMSAIIQARNALDNCQKKMLLEPFNQLLQLEELETRNTFTQAHKNYQLFVHQKVKTSWTRNGDDNTAIFHASIKARSNQNRILSIVDSQGTRVDDATKITEVFLAYYKQLLDEEIKKAMFAIPGTKAPGPDGYSSFFSKTTMIFLGVTYVKQ</sequence>
<dbReference type="Gramene" id="evm.model.04.1074">
    <property type="protein sequence ID" value="cds.evm.model.04.1074"/>
    <property type="gene ID" value="evm.TU.04.1074"/>
</dbReference>
<reference evidence="2" key="2">
    <citation type="submission" date="2021-03" db="UniProtKB">
        <authorList>
            <consortium name="EnsemblPlants"/>
        </authorList>
    </citation>
    <scope>IDENTIFICATION</scope>
</reference>
<dbReference type="EnsemblPlants" id="evm.model.04.1074">
    <property type="protein sequence ID" value="cds.evm.model.04.1074"/>
    <property type="gene ID" value="evm.TU.04.1074"/>
</dbReference>
<reference evidence="2" key="1">
    <citation type="submission" date="2018-11" db="EMBL/GenBank/DDBJ databases">
        <authorList>
            <person name="Grassa J C."/>
        </authorList>
    </citation>
    <scope>NUCLEOTIDE SEQUENCE [LARGE SCALE GENOMIC DNA]</scope>
</reference>
<proteinExistence type="predicted"/>
<name>A0A803PBL1_CANSA</name>
<keyword evidence="3" id="KW-1185">Reference proteome</keyword>
<accession>A0A803PBL1</accession>
<feature type="compositionally biased region" description="Polar residues" evidence="1">
    <location>
        <begin position="24"/>
        <end position="34"/>
    </location>
</feature>
<dbReference type="EMBL" id="UZAU01000372">
    <property type="status" value="NOT_ANNOTATED_CDS"/>
    <property type="molecule type" value="Genomic_DNA"/>
</dbReference>
<evidence type="ECO:0000313" key="2">
    <source>
        <dbReference type="EnsemblPlants" id="cds.evm.model.04.1074"/>
    </source>
</evidence>
<feature type="compositionally biased region" description="Basic and acidic residues" evidence="1">
    <location>
        <begin position="1"/>
        <end position="21"/>
    </location>
</feature>
<feature type="region of interest" description="Disordered" evidence="1">
    <location>
        <begin position="1"/>
        <end position="34"/>
    </location>
</feature>
<organism evidence="2 3">
    <name type="scientific">Cannabis sativa</name>
    <name type="common">Hemp</name>
    <name type="synonym">Marijuana</name>
    <dbReference type="NCBI Taxonomy" id="3483"/>
    <lineage>
        <taxon>Eukaryota</taxon>
        <taxon>Viridiplantae</taxon>
        <taxon>Streptophyta</taxon>
        <taxon>Embryophyta</taxon>
        <taxon>Tracheophyta</taxon>
        <taxon>Spermatophyta</taxon>
        <taxon>Magnoliopsida</taxon>
        <taxon>eudicotyledons</taxon>
        <taxon>Gunneridae</taxon>
        <taxon>Pentapetalae</taxon>
        <taxon>rosids</taxon>
        <taxon>fabids</taxon>
        <taxon>Rosales</taxon>
        <taxon>Cannabaceae</taxon>
        <taxon>Cannabis</taxon>
    </lineage>
</organism>
<dbReference type="AlphaFoldDB" id="A0A803PBL1"/>
<protein>
    <submittedName>
        <fullName evidence="2">Uncharacterized protein</fullName>
    </submittedName>
</protein>
<evidence type="ECO:0000256" key="1">
    <source>
        <dbReference type="SAM" id="MobiDB-lite"/>
    </source>
</evidence>
<dbReference type="Proteomes" id="UP000596661">
    <property type="component" value="Chromosome 4"/>
</dbReference>